<evidence type="ECO:0000313" key="3">
    <source>
        <dbReference type="Proteomes" id="UP001595711"/>
    </source>
</evidence>
<proteinExistence type="predicted"/>
<organism evidence="2 3">
    <name type="scientific">Ferrovibrio xuzhouensis</name>
    <dbReference type="NCBI Taxonomy" id="1576914"/>
    <lineage>
        <taxon>Bacteria</taxon>
        <taxon>Pseudomonadati</taxon>
        <taxon>Pseudomonadota</taxon>
        <taxon>Alphaproteobacteria</taxon>
        <taxon>Rhodospirillales</taxon>
        <taxon>Rhodospirillaceae</taxon>
        <taxon>Ferrovibrio</taxon>
    </lineage>
</organism>
<name>A0ABV7VGR5_9PROT</name>
<feature type="signal peptide" evidence="1">
    <location>
        <begin position="1"/>
        <end position="24"/>
    </location>
</feature>
<feature type="chain" id="PRO_5046202042" evidence="1">
    <location>
        <begin position="25"/>
        <end position="173"/>
    </location>
</feature>
<keyword evidence="3" id="KW-1185">Reference proteome</keyword>
<protein>
    <submittedName>
        <fullName evidence="2">Uncharacterized protein</fullName>
    </submittedName>
</protein>
<dbReference type="Proteomes" id="UP001595711">
    <property type="component" value="Unassembled WGS sequence"/>
</dbReference>
<sequence>MRRHAIALLCPILLGLLVAAPAAAQLPTIQLPAVDAPGQYRLIGPDAGRSDSRCIGRPDTPLCAVETLLACFARREAALCWRVWQPRLAGGELFPGEKRPGYWWSYRVAAAEPAGAGEVVIAVAGRNCGLLLAAPDCVTTPAAPTRYRLRRQPDGGWRVVDWQSPPGRPEALP</sequence>
<comment type="caution">
    <text evidence="2">The sequence shown here is derived from an EMBL/GenBank/DDBJ whole genome shotgun (WGS) entry which is preliminary data.</text>
</comment>
<gene>
    <name evidence="2" type="ORF">ACFOOQ_14175</name>
</gene>
<evidence type="ECO:0000256" key="1">
    <source>
        <dbReference type="SAM" id="SignalP"/>
    </source>
</evidence>
<dbReference type="RefSeq" id="WP_379727789.1">
    <property type="nucleotide sequence ID" value="NZ_JBHRYJ010000003.1"/>
</dbReference>
<reference evidence="3" key="1">
    <citation type="journal article" date="2019" name="Int. J. Syst. Evol. Microbiol.">
        <title>The Global Catalogue of Microorganisms (GCM) 10K type strain sequencing project: providing services to taxonomists for standard genome sequencing and annotation.</title>
        <authorList>
            <consortium name="The Broad Institute Genomics Platform"/>
            <consortium name="The Broad Institute Genome Sequencing Center for Infectious Disease"/>
            <person name="Wu L."/>
            <person name="Ma J."/>
        </authorList>
    </citation>
    <scope>NUCLEOTIDE SEQUENCE [LARGE SCALE GENOMIC DNA]</scope>
    <source>
        <strain evidence="3">KCTC 42182</strain>
    </source>
</reference>
<accession>A0ABV7VGR5</accession>
<dbReference type="EMBL" id="JBHRYJ010000003">
    <property type="protein sequence ID" value="MFC3676700.1"/>
    <property type="molecule type" value="Genomic_DNA"/>
</dbReference>
<keyword evidence="1" id="KW-0732">Signal</keyword>
<evidence type="ECO:0000313" key="2">
    <source>
        <dbReference type="EMBL" id="MFC3676700.1"/>
    </source>
</evidence>